<dbReference type="EMBL" id="JBIRPU010000009">
    <property type="protein sequence ID" value="MFI0794156.1"/>
    <property type="molecule type" value="Genomic_DNA"/>
</dbReference>
<evidence type="ECO:0000313" key="2">
    <source>
        <dbReference type="EMBL" id="MFI0794156.1"/>
    </source>
</evidence>
<dbReference type="Pfam" id="PF09348">
    <property type="entry name" value="DUF1990"/>
    <property type="match status" value="1"/>
</dbReference>
<proteinExistence type="predicted"/>
<name>A0ABW7SMM7_9ACTN</name>
<gene>
    <name evidence="2" type="ORF">ACH4OY_15940</name>
</gene>
<dbReference type="RefSeq" id="WP_396680201.1">
    <property type="nucleotide sequence ID" value="NZ_JBIRPU010000009.1"/>
</dbReference>
<dbReference type="PANTHER" id="PTHR34202:SF1">
    <property type="entry name" value="UPF0548 PROTEIN"/>
    <property type="match status" value="1"/>
</dbReference>
<protein>
    <submittedName>
        <fullName evidence="2">DUF1990 family protein</fullName>
    </submittedName>
</protein>
<comment type="caution">
    <text evidence="2">The sequence shown here is derived from an EMBL/GenBank/DDBJ whole genome shotgun (WGS) entry which is preliminary data.</text>
</comment>
<evidence type="ECO:0000259" key="1">
    <source>
        <dbReference type="Pfam" id="PF09348"/>
    </source>
</evidence>
<sequence>MAWSRSQLTTPPAPDAQGRTLAVSRTPGEAAIVPELTYPHVGATGTGELPAGWRHVRHRVRLPDGCFATAGAAVLGWRLHRAAGVRIDADAPRAAPGVTVVSRLGVGPLRLAAPCAVVWAADDARRAGFGYGTLPGHPARGEEAFVVSRDDTGAVWFEVRAFSRPDRWFMRAAGPAGRAFQRGYAWWLGRTLRRLCARP</sequence>
<accession>A0ABW7SMM7</accession>
<reference evidence="2 3" key="1">
    <citation type="submission" date="2024-10" db="EMBL/GenBank/DDBJ databases">
        <title>The Natural Products Discovery Center: Release of the First 8490 Sequenced Strains for Exploring Actinobacteria Biosynthetic Diversity.</title>
        <authorList>
            <person name="Kalkreuter E."/>
            <person name="Kautsar S.A."/>
            <person name="Yang D."/>
            <person name="Bader C.D."/>
            <person name="Teijaro C.N."/>
            <person name="Fluegel L."/>
            <person name="Davis C.M."/>
            <person name="Simpson J.R."/>
            <person name="Lauterbach L."/>
            <person name="Steele A.D."/>
            <person name="Gui C."/>
            <person name="Meng S."/>
            <person name="Li G."/>
            <person name="Viehrig K."/>
            <person name="Ye F."/>
            <person name="Su P."/>
            <person name="Kiefer A.F."/>
            <person name="Nichols A."/>
            <person name="Cepeda A.J."/>
            <person name="Yan W."/>
            <person name="Fan B."/>
            <person name="Jiang Y."/>
            <person name="Adhikari A."/>
            <person name="Zheng C.-J."/>
            <person name="Schuster L."/>
            <person name="Cowan T.M."/>
            <person name="Smanski M.J."/>
            <person name="Chevrette M.G."/>
            <person name="De Carvalho L.P.S."/>
            <person name="Shen B."/>
        </authorList>
    </citation>
    <scope>NUCLEOTIDE SEQUENCE [LARGE SCALE GENOMIC DNA]</scope>
    <source>
        <strain evidence="2 3">NPDC021253</strain>
    </source>
</reference>
<dbReference type="Proteomes" id="UP001611075">
    <property type="component" value="Unassembled WGS sequence"/>
</dbReference>
<dbReference type="InterPro" id="IPR018960">
    <property type="entry name" value="DUF1990"/>
</dbReference>
<dbReference type="InterPro" id="IPR014457">
    <property type="entry name" value="UCP010260"/>
</dbReference>
<evidence type="ECO:0000313" key="3">
    <source>
        <dbReference type="Proteomes" id="UP001611075"/>
    </source>
</evidence>
<organism evidence="2 3">
    <name type="scientific">Micromonospora rubida</name>
    <dbReference type="NCBI Taxonomy" id="2697657"/>
    <lineage>
        <taxon>Bacteria</taxon>
        <taxon>Bacillati</taxon>
        <taxon>Actinomycetota</taxon>
        <taxon>Actinomycetes</taxon>
        <taxon>Micromonosporales</taxon>
        <taxon>Micromonosporaceae</taxon>
        <taxon>Micromonospora</taxon>
    </lineage>
</organism>
<keyword evidence="3" id="KW-1185">Reference proteome</keyword>
<feature type="domain" description="DUF1990" evidence="1">
    <location>
        <begin position="37"/>
        <end position="189"/>
    </location>
</feature>
<dbReference type="PIRSF" id="PIRSF010260">
    <property type="entry name" value="UCP010260"/>
    <property type="match status" value="1"/>
</dbReference>
<dbReference type="PANTHER" id="PTHR34202">
    <property type="entry name" value="UPF0548 PROTEIN"/>
    <property type="match status" value="1"/>
</dbReference>